<dbReference type="InterPro" id="IPR036388">
    <property type="entry name" value="WH-like_DNA-bd_sf"/>
</dbReference>
<evidence type="ECO:0000259" key="4">
    <source>
        <dbReference type="PROSITE" id="PS50043"/>
    </source>
</evidence>
<name>A0ABN2PQB9_9MICO</name>
<dbReference type="InterPro" id="IPR016032">
    <property type="entry name" value="Sig_transdc_resp-reg_C-effctor"/>
</dbReference>
<proteinExistence type="predicted"/>
<dbReference type="Gene3D" id="1.10.10.10">
    <property type="entry name" value="Winged helix-like DNA-binding domain superfamily/Winged helix DNA-binding domain"/>
    <property type="match status" value="1"/>
</dbReference>
<dbReference type="Pfam" id="PF00196">
    <property type="entry name" value="GerE"/>
    <property type="match status" value="1"/>
</dbReference>
<dbReference type="SUPFAM" id="SSF46894">
    <property type="entry name" value="C-terminal effector domain of the bipartite response regulators"/>
    <property type="match status" value="1"/>
</dbReference>
<dbReference type="CDD" id="cd06170">
    <property type="entry name" value="LuxR_C_like"/>
    <property type="match status" value="1"/>
</dbReference>
<dbReference type="PANTHER" id="PTHR44688">
    <property type="entry name" value="DNA-BINDING TRANSCRIPTIONAL ACTIVATOR DEVR_DOSR"/>
    <property type="match status" value="1"/>
</dbReference>
<evidence type="ECO:0000313" key="6">
    <source>
        <dbReference type="Proteomes" id="UP001501343"/>
    </source>
</evidence>
<sequence>MSTKTNSPIPVTAAARFAEMPTPSTRLARVHIDAMIADEAPLRTLVVGPSGSGKSRILRHLRRVLVERGLTVVTNASASDIRSLPAAHVLLVDDAHLLDDDRLDAAAERADDDGASLIVATRPWPLSTRLAAISSRLERTQPAIVLGHLARSDLASDAELPDECADDILIRTGGTAWLVAESLEIHAATACTQPPDHSFLQEALQDVIAHRLHASTPRVRELLEELSLAHASGTAVSADDDTFEEAYSDGLVQRNGQIVPIVRAAVRSTMPVERLVELYARDDGDDSIAALLSGVRDTRAVEALIHHADAAAAHEPRRAAQLLETAADAGAGATMIAIRRARVDWTLGDVEAASAQLDAVSIEVGDPDAAIAADTAAAIWSARGLAELADQVYRTHPPTTPDSAARASLAALAAADRDRALAQTGGTRAGEMPSTLGVSLDLLAQGVRASLDGAAQTALSDFVRASEMYTSSDETGPVPELPAVVAALAAIHLGELDVARSVIDAAVRDGHGGTWARDRLVLWSAWIALQQERAPEVEAAIQSMIPRARGLSPRDKLLFDALSLAIARRYHDAPALEAAWRGTRESLLRARFDLFSILPLCEFVATAARIGESDRLGPHLTDALARMAALGAPPLWSAHLHWAGIQQGILLGRPDDLAPHARALVAAAPHNRLAAMMAQAGRVWTTVLSGDVDADLVEKAATGLASVGLAWDGARLAGHGASRSKDRKAVSQLLACARRLHPRDDMRPANVESRREAPVVRPRSHAELSPREREVAVLVVEGKTYAEIGSAIFISPRTAEHHIARIRRRLEATTRSDLIAKLRVVLDDEPEPAVDERASA</sequence>
<evidence type="ECO:0000256" key="2">
    <source>
        <dbReference type="ARBA" id="ARBA00023125"/>
    </source>
</evidence>
<evidence type="ECO:0000256" key="1">
    <source>
        <dbReference type="ARBA" id="ARBA00023015"/>
    </source>
</evidence>
<dbReference type="PROSITE" id="PS50043">
    <property type="entry name" value="HTH_LUXR_2"/>
    <property type="match status" value="1"/>
</dbReference>
<dbReference type="PRINTS" id="PR00038">
    <property type="entry name" value="HTHLUXR"/>
</dbReference>
<keyword evidence="3" id="KW-0804">Transcription</keyword>
<dbReference type="InterPro" id="IPR000792">
    <property type="entry name" value="Tscrpt_reg_LuxR_C"/>
</dbReference>
<dbReference type="SMART" id="SM00421">
    <property type="entry name" value="HTH_LUXR"/>
    <property type="match status" value="1"/>
</dbReference>
<keyword evidence="2" id="KW-0238">DNA-binding</keyword>
<dbReference type="Proteomes" id="UP001501343">
    <property type="component" value="Unassembled WGS sequence"/>
</dbReference>
<dbReference type="EMBL" id="BAAAOF010000004">
    <property type="protein sequence ID" value="GAA1928919.1"/>
    <property type="molecule type" value="Genomic_DNA"/>
</dbReference>
<gene>
    <name evidence="5" type="primary">iniR</name>
    <name evidence="5" type="ORF">GCM10009775_21210</name>
</gene>
<dbReference type="InterPro" id="IPR027417">
    <property type="entry name" value="P-loop_NTPase"/>
</dbReference>
<evidence type="ECO:0000313" key="5">
    <source>
        <dbReference type="EMBL" id="GAA1928919.1"/>
    </source>
</evidence>
<comment type="caution">
    <text evidence="5">The sequence shown here is derived from an EMBL/GenBank/DDBJ whole genome shotgun (WGS) entry which is preliminary data.</text>
</comment>
<organism evidence="5 6">
    <name type="scientific">Microbacterium aoyamense</name>
    <dbReference type="NCBI Taxonomy" id="344166"/>
    <lineage>
        <taxon>Bacteria</taxon>
        <taxon>Bacillati</taxon>
        <taxon>Actinomycetota</taxon>
        <taxon>Actinomycetes</taxon>
        <taxon>Micrococcales</taxon>
        <taxon>Microbacteriaceae</taxon>
        <taxon>Microbacterium</taxon>
    </lineage>
</organism>
<keyword evidence="6" id="KW-1185">Reference proteome</keyword>
<dbReference type="SUPFAM" id="SSF52540">
    <property type="entry name" value="P-loop containing nucleoside triphosphate hydrolases"/>
    <property type="match status" value="1"/>
</dbReference>
<keyword evidence="1" id="KW-0805">Transcription regulation</keyword>
<evidence type="ECO:0000256" key="3">
    <source>
        <dbReference type="ARBA" id="ARBA00023163"/>
    </source>
</evidence>
<protein>
    <submittedName>
        <fullName evidence="5">Isoniazid response ATPase/transcriptional regulator IniR</fullName>
    </submittedName>
</protein>
<feature type="domain" description="HTH luxR-type" evidence="4">
    <location>
        <begin position="761"/>
        <end position="826"/>
    </location>
</feature>
<dbReference type="PANTHER" id="PTHR44688:SF16">
    <property type="entry name" value="DNA-BINDING TRANSCRIPTIONAL ACTIVATOR DEVR_DOSR"/>
    <property type="match status" value="1"/>
</dbReference>
<reference evidence="5 6" key="1">
    <citation type="journal article" date="2019" name="Int. J. Syst. Evol. Microbiol.">
        <title>The Global Catalogue of Microorganisms (GCM) 10K type strain sequencing project: providing services to taxonomists for standard genome sequencing and annotation.</title>
        <authorList>
            <consortium name="The Broad Institute Genomics Platform"/>
            <consortium name="The Broad Institute Genome Sequencing Center for Infectious Disease"/>
            <person name="Wu L."/>
            <person name="Ma J."/>
        </authorList>
    </citation>
    <scope>NUCLEOTIDE SEQUENCE [LARGE SCALE GENOMIC DNA]</scope>
    <source>
        <strain evidence="5 6">JCM 14900</strain>
    </source>
</reference>
<accession>A0ABN2PQB9</accession>
<dbReference type="RefSeq" id="WP_248148625.1">
    <property type="nucleotide sequence ID" value="NZ_BAAAOF010000004.1"/>
</dbReference>